<protein>
    <submittedName>
        <fullName evidence="3">ComF family protein</fullName>
    </submittedName>
</protein>
<dbReference type="InterPro" id="IPR029057">
    <property type="entry name" value="PRTase-like"/>
</dbReference>
<name>A0AB39VK30_9FUSO</name>
<evidence type="ECO:0000259" key="2">
    <source>
        <dbReference type="Pfam" id="PF00156"/>
    </source>
</evidence>
<gene>
    <name evidence="3" type="ORF">AB8B22_02105</name>
</gene>
<dbReference type="EMBL" id="CP165644">
    <property type="protein sequence ID" value="XDU67228.1"/>
    <property type="molecule type" value="Genomic_DNA"/>
</dbReference>
<proteinExistence type="inferred from homology"/>
<comment type="similarity">
    <text evidence="1">Belongs to the ComF/GntX family.</text>
</comment>
<organism evidence="3">
    <name type="scientific">Leptotrichia rugosa</name>
    <dbReference type="NCBI Taxonomy" id="3239302"/>
    <lineage>
        <taxon>Bacteria</taxon>
        <taxon>Fusobacteriati</taxon>
        <taxon>Fusobacteriota</taxon>
        <taxon>Fusobacteriia</taxon>
        <taxon>Fusobacteriales</taxon>
        <taxon>Leptotrichiaceae</taxon>
        <taxon>Leptotrichia</taxon>
    </lineage>
</organism>
<evidence type="ECO:0000256" key="1">
    <source>
        <dbReference type="ARBA" id="ARBA00008007"/>
    </source>
</evidence>
<dbReference type="PANTHER" id="PTHR47505">
    <property type="entry name" value="DNA UTILIZATION PROTEIN YHGH"/>
    <property type="match status" value="1"/>
</dbReference>
<dbReference type="KEGG" id="lrug:AB8B22_02105"/>
<evidence type="ECO:0000313" key="3">
    <source>
        <dbReference type="EMBL" id="XDU67228.1"/>
    </source>
</evidence>
<feature type="domain" description="Phosphoribosyltransferase" evidence="2">
    <location>
        <begin position="82"/>
        <end position="152"/>
    </location>
</feature>
<dbReference type="PANTHER" id="PTHR47505:SF1">
    <property type="entry name" value="DNA UTILIZATION PROTEIN YHGH"/>
    <property type="match status" value="1"/>
</dbReference>
<dbReference type="CDD" id="cd06223">
    <property type="entry name" value="PRTases_typeI"/>
    <property type="match status" value="1"/>
</dbReference>
<sequence length="154" mass="17780">MSINIIEKNFGKIYFGNYKKRILFYSEKEKIDIVVSVPVSKKRKSQRGFNQVDEILNYLETKYCKIKRTKNTKKMALILDEEKRKKNIKGAFEISEGIDFNNKNILIVDDIVTTGATLKEIKNEILQSSKIKNLNIIVFCLAAAKEIKKSKGEI</sequence>
<reference evidence="3" key="1">
    <citation type="submission" date="2024-07" db="EMBL/GenBank/DDBJ databases">
        <authorList>
            <person name="Li X.-J."/>
            <person name="Wang X."/>
        </authorList>
    </citation>
    <scope>NUCLEOTIDE SEQUENCE</scope>
    <source>
        <strain evidence="3">HSP-334</strain>
    </source>
</reference>
<dbReference type="AlphaFoldDB" id="A0AB39VK30"/>
<dbReference type="Pfam" id="PF00156">
    <property type="entry name" value="Pribosyltran"/>
    <property type="match status" value="1"/>
</dbReference>
<dbReference type="InterPro" id="IPR051910">
    <property type="entry name" value="ComF/GntX_DNA_util-trans"/>
</dbReference>
<dbReference type="RefSeq" id="WP_369711475.1">
    <property type="nucleotide sequence ID" value="NZ_CP165644.1"/>
</dbReference>
<dbReference type="InterPro" id="IPR000836">
    <property type="entry name" value="PRTase_dom"/>
</dbReference>
<dbReference type="Gene3D" id="3.40.50.2020">
    <property type="match status" value="1"/>
</dbReference>
<dbReference type="SUPFAM" id="SSF53271">
    <property type="entry name" value="PRTase-like"/>
    <property type="match status" value="1"/>
</dbReference>
<accession>A0AB39VK30</accession>